<dbReference type="EMBL" id="SMRU01000027">
    <property type="protein sequence ID" value="TDF91747.1"/>
    <property type="molecule type" value="Genomic_DNA"/>
</dbReference>
<keyword evidence="2" id="KW-0808">Transferase</keyword>
<reference evidence="2 3" key="1">
    <citation type="submission" date="2019-03" db="EMBL/GenBank/DDBJ databases">
        <title>Whole genome sequence of Arthrobacter sp JH1-1.</title>
        <authorList>
            <person name="Trinh H.N."/>
        </authorList>
    </citation>
    <scope>NUCLEOTIDE SEQUENCE [LARGE SCALE GENOMIC DNA]</scope>
    <source>
        <strain evidence="2 3">JH1-1</strain>
    </source>
</reference>
<evidence type="ECO:0000313" key="2">
    <source>
        <dbReference type="EMBL" id="TDF91747.1"/>
    </source>
</evidence>
<keyword evidence="3" id="KW-1185">Reference proteome</keyword>
<evidence type="ECO:0000313" key="3">
    <source>
        <dbReference type="Proteomes" id="UP000295511"/>
    </source>
</evidence>
<dbReference type="InterPro" id="IPR043519">
    <property type="entry name" value="NT_sf"/>
</dbReference>
<evidence type="ECO:0000259" key="1">
    <source>
        <dbReference type="Pfam" id="PF01909"/>
    </source>
</evidence>
<dbReference type="CDD" id="cd05403">
    <property type="entry name" value="NT_KNTase_like"/>
    <property type="match status" value="1"/>
</dbReference>
<gene>
    <name evidence="2" type="ORF">E1809_19700</name>
</gene>
<organism evidence="2 3">
    <name type="scientific">Arthrobacter terricola</name>
    <dbReference type="NCBI Taxonomy" id="2547396"/>
    <lineage>
        <taxon>Bacteria</taxon>
        <taxon>Bacillati</taxon>
        <taxon>Actinomycetota</taxon>
        <taxon>Actinomycetes</taxon>
        <taxon>Micrococcales</taxon>
        <taxon>Micrococcaceae</taxon>
        <taxon>Arthrobacter</taxon>
    </lineage>
</organism>
<dbReference type="Proteomes" id="UP000295511">
    <property type="component" value="Unassembled WGS sequence"/>
</dbReference>
<feature type="domain" description="Polymerase nucleotidyl transferase" evidence="1">
    <location>
        <begin position="157"/>
        <end position="198"/>
    </location>
</feature>
<proteinExistence type="predicted"/>
<dbReference type="SUPFAM" id="SSF81301">
    <property type="entry name" value="Nucleotidyltransferase"/>
    <property type="match status" value="1"/>
</dbReference>
<dbReference type="AlphaFoldDB" id="A0A4R5KC88"/>
<dbReference type="Pfam" id="PF01909">
    <property type="entry name" value="NTP_transf_2"/>
    <property type="match status" value="1"/>
</dbReference>
<comment type="caution">
    <text evidence="2">The sequence shown here is derived from an EMBL/GenBank/DDBJ whole genome shotgun (WGS) entry which is preliminary data.</text>
</comment>
<name>A0A4R5KC88_9MICC</name>
<dbReference type="InterPro" id="IPR002934">
    <property type="entry name" value="Polymerase_NTP_transf_dom"/>
</dbReference>
<sequence length="406" mass="44344">DPPQRLFPTIHAALVEVSLRPQGPLAFAFGIYLSAVSQRMALSAYPGRRKYTDAWALSPVRKRYGWSFEQSVSTVLNQVDIGKVGPKIAVMPGPKRVDTITVNRSLSGTGSRYVGTTLLGRIIATGQGSQSRIRWENACMTQVDDAVPVRLRPTLARLVAACSDDDRVRSAWLEGSFASGLEDEWSDIDLHLLVDEPNAFNAVEWLESITPLVLADSIPGLFGAFICLTPEWVHIDLVVHSRAAELAQDTPRRVLIDKDSLIGRDTARTSDVGSPYFPGRQVQIFLYSMGTAVASLHRGDLIAVSQTTAMMRDHLLVQLMLAENGIGNEAGPKRLTGRLNSEQMACLRGLPSLGVNEPSQREALEAIASAYLGRAHRLAGSCHADWPAELERATKRLWADELGIGL</sequence>
<dbReference type="Gene3D" id="3.30.460.10">
    <property type="entry name" value="Beta Polymerase, domain 2"/>
    <property type="match status" value="1"/>
</dbReference>
<feature type="non-terminal residue" evidence="2">
    <location>
        <position position="1"/>
    </location>
</feature>
<dbReference type="GO" id="GO:0016740">
    <property type="term" value="F:transferase activity"/>
    <property type="evidence" value="ECO:0007669"/>
    <property type="project" value="UniProtKB-KW"/>
</dbReference>
<dbReference type="OrthoDB" id="5069422at2"/>
<accession>A0A4R5KC88</accession>
<protein>
    <submittedName>
        <fullName evidence="2">Nucleotidyltransferase domain-containing protein</fullName>
    </submittedName>
</protein>